<dbReference type="InterPro" id="IPR036950">
    <property type="entry name" value="PBP_transglycosylase"/>
</dbReference>
<dbReference type="PANTHER" id="PTHR32282:SF33">
    <property type="entry name" value="PEPTIDOGLYCAN GLYCOSYLTRANSFERASE"/>
    <property type="match status" value="1"/>
</dbReference>
<dbReference type="SUPFAM" id="SSF53955">
    <property type="entry name" value="Lysozyme-like"/>
    <property type="match status" value="1"/>
</dbReference>
<dbReference type="GO" id="GO:0006508">
    <property type="term" value="P:proteolysis"/>
    <property type="evidence" value="ECO:0007669"/>
    <property type="project" value="UniProtKB-KW"/>
</dbReference>
<dbReference type="Gene3D" id="1.10.3810.10">
    <property type="entry name" value="Biosynthetic peptidoglycan transglycosylase-like"/>
    <property type="match status" value="1"/>
</dbReference>
<comment type="catalytic activity">
    <reaction evidence="12">
        <text>Preferential cleavage: (Ac)2-L-Lys-D-Ala-|-D-Ala. Also transpeptidation of peptidyl-alanyl moieties that are N-acyl substituents of D-alanine.</text>
        <dbReference type="EC" id="3.4.16.4"/>
    </reaction>
</comment>
<keyword evidence="5" id="KW-0328">Glycosyltransferase</keyword>
<comment type="catalytic activity">
    <reaction evidence="13">
        <text>[GlcNAc-(1-&gt;4)-Mur2Ac(oyl-L-Ala-gamma-D-Glu-L-Lys-D-Ala-D-Ala)](n)-di-trans,octa-cis-undecaprenyl diphosphate + beta-D-GlcNAc-(1-&gt;4)-Mur2Ac(oyl-L-Ala-gamma-D-Glu-L-Lys-D-Ala-D-Ala)-di-trans,octa-cis-undecaprenyl diphosphate = [GlcNAc-(1-&gt;4)-Mur2Ac(oyl-L-Ala-gamma-D-Glu-L-Lys-D-Ala-D-Ala)](n+1)-di-trans,octa-cis-undecaprenyl diphosphate + di-trans,octa-cis-undecaprenyl diphosphate + H(+)</text>
        <dbReference type="Rhea" id="RHEA:23708"/>
        <dbReference type="Rhea" id="RHEA-COMP:9602"/>
        <dbReference type="Rhea" id="RHEA-COMP:9603"/>
        <dbReference type="ChEBI" id="CHEBI:15378"/>
        <dbReference type="ChEBI" id="CHEBI:58405"/>
        <dbReference type="ChEBI" id="CHEBI:60033"/>
        <dbReference type="ChEBI" id="CHEBI:78435"/>
        <dbReference type="EC" id="2.4.99.28"/>
    </reaction>
</comment>
<evidence type="ECO:0000256" key="5">
    <source>
        <dbReference type="ARBA" id="ARBA00022676"/>
    </source>
</evidence>
<evidence type="ECO:0000259" key="16">
    <source>
        <dbReference type="Pfam" id="PF00912"/>
    </source>
</evidence>
<evidence type="ECO:0000256" key="9">
    <source>
        <dbReference type="ARBA" id="ARBA00022984"/>
    </source>
</evidence>
<evidence type="ECO:0000256" key="14">
    <source>
        <dbReference type="SAM" id="MobiDB-lite"/>
    </source>
</evidence>
<dbReference type="SUPFAM" id="SSF56601">
    <property type="entry name" value="beta-lactamase/transpeptidase-like"/>
    <property type="match status" value="1"/>
</dbReference>
<evidence type="ECO:0000256" key="13">
    <source>
        <dbReference type="ARBA" id="ARBA00049902"/>
    </source>
</evidence>
<name>A0A921LUJ1_9ACTN</name>
<gene>
    <name evidence="17" type="ORF">K8V70_08325</name>
</gene>
<evidence type="ECO:0000256" key="1">
    <source>
        <dbReference type="ARBA" id="ARBA00007090"/>
    </source>
</evidence>
<proteinExistence type="inferred from homology"/>
<comment type="similarity">
    <text evidence="2">In the N-terminal section; belongs to the glycosyltransferase 51 family.</text>
</comment>
<protein>
    <submittedName>
        <fullName evidence="17">PBP1A family penicillin-binding protein</fullName>
    </submittedName>
</protein>
<evidence type="ECO:0000256" key="10">
    <source>
        <dbReference type="ARBA" id="ARBA00023268"/>
    </source>
</evidence>
<dbReference type="AlphaFoldDB" id="A0A921LUJ1"/>
<feature type="domain" description="Glycosyl transferase family 51" evidence="16">
    <location>
        <begin position="72"/>
        <end position="247"/>
    </location>
</feature>
<keyword evidence="3" id="KW-0121">Carboxypeptidase</keyword>
<dbReference type="GO" id="GO:0008360">
    <property type="term" value="P:regulation of cell shape"/>
    <property type="evidence" value="ECO:0007669"/>
    <property type="project" value="UniProtKB-KW"/>
</dbReference>
<dbReference type="InterPro" id="IPR012338">
    <property type="entry name" value="Beta-lactam/transpept-like"/>
</dbReference>
<keyword evidence="10" id="KW-0511">Multifunctional enzyme</keyword>
<dbReference type="InterPro" id="IPR001460">
    <property type="entry name" value="PCN-bd_Tpept"/>
</dbReference>
<dbReference type="InterPro" id="IPR023346">
    <property type="entry name" value="Lysozyme-like_dom_sf"/>
</dbReference>
<evidence type="ECO:0000256" key="3">
    <source>
        <dbReference type="ARBA" id="ARBA00022645"/>
    </source>
</evidence>
<feature type="compositionally biased region" description="Acidic residues" evidence="14">
    <location>
        <begin position="655"/>
        <end position="664"/>
    </location>
</feature>
<evidence type="ECO:0000256" key="4">
    <source>
        <dbReference type="ARBA" id="ARBA00022670"/>
    </source>
</evidence>
<evidence type="ECO:0000256" key="7">
    <source>
        <dbReference type="ARBA" id="ARBA00022801"/>
    </source>
</evidence>
<feature type="domain" description="Penicillin-binding protein transpeptidase" evidence="15">
    <location>
        <begin position="342"/>
        <end position="577"/>
    </location>
</feature>
<dbReference type="GO" id="GO:0030288">
    <property type="term" value="C:outer membrane-bounded periplasmic space"/>
    <property type="evidence" value="ECO:0007669"/>
    <property type="project" value="TreeGrafter"/>
</dbReference>
<evidence type="ECO:0000313" key="17">
    <source>
        <dbReference type="EMBL" id="HJG37847.1"/>
    </source>
</evidence>
<keyword evidence="11" id="KW-0961">Cell wall biogenesis/degradation</keyword>
<keyword evidence="7" id="KW-0378">Hydrolase</keyword>
<keyword evidence="9" id="KW-0573">Peptidoglycan synthesis</keyword>
<dbReference type="GO" id="GO:0008658">
    <property type="term" value="F:penicillin binding"/>
    <property type="evidence" value="ECO:0007669"/>
    <property type="project" value="InterPro"/>
</dbReference>
<evidence type="ECO:0000256" key="11">
    <source>
        <dbReference type="ARBA" id="ARBA00023316"/>
    </source>
</evidence>
<dbReference type="NCBIfam" id="TIGR02074">
    <property type="entry name" value="PBP_1a_fam"/>
    <property type="match status" value="1"/>
</dbReference>
<comment type="similarity">
    <text evidence="1">In the C-terminal section; belongs to the transpeptidase family.</text>
</comment>
<evidence type="ECO:0000259" key="15">
    <source>
        <dbReference type="Pfam" id="PF00905"/>
    </source>
</evidence>
<dbReference type="GO" id="GO:0071555">
    <property type="term" value="P:cell wall organization"/>
    <property type="evidence" value="ECO:0007669"/>
    <property type="project" value="UniProtKB-KW"/>
</dbReference>
<accession>A0A921LUJ1</accession>
<keyword evidence="4" id="KW-0645">Protease</keyword>
<dbReference type="Proteomes" id="UP000753256">
    <property type="component" value="Unassembled WGS sequence"/>
</dbReference>
<feature type="compositionally biased region" description="Low complexity" evidence="14">
    <location>
        <begin position="665"/>
        <end position="725"/>
    </location>
</feature>
<dbReference type="Pfam" id="PF00905">
    <property type="entry name" value="Transpeptidase"/>
    <property type="match status" value="1"/>
</dbReference>
<reference evidence="17" key="1">
    <citation type="journal article" date="2021" name="PeerJ">
        <title>Extensive microbial diversity within the chicken gut microbiome revealed by metagenomics and culture.</title>
        <authorList>
            <person name="Gilroy R."/>
            <person name="Ravi A."/>
            <person name="Getino M."/>
            <person name="Pursley I."/>
            <person name="Horton D.L."/>
            <person name="Alikhan N.F."/>
            <person name="Baker D."/>
            <person name="Gharbi K."/>
            <person name="Hall N."/>
            <person name="Watson M."/>
            <person name="Adriaenssens E.M."/>
            <person name="Foster-Nyarko E."/>
            <person name="Jarju S."/>
            <person name="Secka A."/>
            <person name="Antonio M."/>
            <person name="Oren A."/>
            <person name="Chaudhuri R.R."/>
            <person name="La Ragione R."/>
            <person name="Hildebrand F."/>
            <person name="Pallen M.J."/>
        </authorList>
    </citation>
    <scope>NUCLEOTIDE SEQUENCE</scope>
    <source>
        <strain evidence="17">ChiHjej13B12-9602</strain>
    </source>
</reference>
<dbReference type="Pfam" id="PF00912">
    <property type="entry name" value="Transgly"/>
    <property type="match status" value="1"/>
</dbReference>
<dbReference type="GO" id="GO:0009002">
    <property type="term" value="F:serine-type D-Ala-D-Ala carboxypeptidase activity"/>
    <property type="evidence" value="ECO:0007669"/>
    <property type="project" value="UniProtKB-EC"/>
</dbReference>
<evidence type="ECO:0000256" key="2">
    <source>
        <dbReference type="ARBA" id="ARBA00007739"/>
    </source>
</evidence>
<evidence type="ECO:0000256" key="8">
    <source>
        <dbReference type="ARBA" id="ARBA00022960"/>
    </source>
</evidence>
<dbReference type="Gene3D" id="3.40.710.10">
    <property type="entry name" value="DD-peptidase/beta-lactamase superfamily"/>
    <property type="match status" value="1"/>
</dbReference>
<dbReference type="InterPro" id="IPR001264">
    <property type="entry name" value="Glyco_trans_51"/>
</dbReference>
<dbReference type="RefSeq" id="WP_273190882.1">
    <property type="nucleotide sequence ID" value="NZ_DYUZ01000029.1"/>
</dbReference>
<dbReference type="InterPro" id="IPR050396">
    <property type="entry name" value="Glycosyltr_51/Transpeptidase"/>
</dbReference>
<evidence type="ECO:0000256" key="6">
    <source>
        <dbReference type="ARBA" id="ARBA00022679"/>
    </source>
</evidence>
<evidence type="ECO:0000256" key="12">
    <source>
        <dbReference type="ARBA" id="ARBA00034000"/>
    </source>
</evidence>
<dbReference type="GO" id="GO:0009252">
    <property type="term" value="P:peptidoglycan biosynthetic process"/>
    <property type="evidence" value="ECO:0007669"/>
    <property type="project" value="UniProtKB-KW"/>
</dbReference>
<dbReference type="PANTHER" id="PTHR32282">
    <property type="entry name" value="BINDING PROTEIN TRANSPEPTIDASE, PUTATIVE-RELATED"/>
    <property type="match status" value="1"/>
</dbReference>
<dbReference type="EMBL" id="DYUZ01000029">
    <property type="protein sequence ID" value="HJG37847.1"/>
    <property type="molecule type" value="Genomic_DNA"/>
</dbReference>
<dbReference type="GO" id="GO:0008955">
    <property type="term" value="F:peptidoglycan glycosyltransferase activity"/>
    <property type="evidence" value="ECO:0007669"/>
    <property type="project" value="UniProtKB-EC"/>
</dbReference>
<organism evidence="17 18">
    <name type="scientific">Enorma phocaeensis</name>
    <dbReference type="NCBI Taxonomy" id="1871019"/>
    <lineage>
        <taxon>Bacteria</taxon>
        <taxon>Bacillati</taxon>
        <taxon>Actinomycetota</taxon>
        <taxon>Coriobacteriia</taxon>
        <taxon>Coriobacteriales</taxon>
        <taxon>Coriobacteriaceae</taxon>
        <taxon>Enorma</taxon>
    </lineage>
</organism>
<keyword evidence="8" id="KW-0133">Cell shape</keyword>
<keyword evidence="6" id="KW-0808">Transferase</keyword>
<evidence type="ECO:0000313" key="18">
    <source>
        <dbReference type="Proteomes" id="UP000753256"/>
    </source>
</evidence>
<comment type="caution">
    <text evidence="17">The sequence shown here is derived from an EMBL/GenBank/DDBJ whole genome shotgun (WGS) entry which is preliminary data.</text>
</comment>
<feature type="region of interest" description="Disordered" evidence="14">
    <location>
        <begin position="644"/>
        <end position="725"/>
    </location>
</feature>
<reference evidence="17" key="2">
    <citation type="submission" date="2021-09" db="EMBL/GenBank/DDBJ databases">
        <authorList>
            <person name="Gilroy R."/>
        </authorList>
    </citation>
    <scope>NUCLEOTIDE SEQUENCE</scope>
    <source>
        <strain evidence="17">ChiHjej13B12-9602</strain>
    </source>
</reference>
<dbReference type="FunFam" id="1.10.3810.10:FF:000001">
    <property type="entry name" value="Penicillin-binding protein 1A"/>
    <property type="match status" value="1"/>
</dbReference>
<sequence>MGPRQRNMRSRAKTHATSMIVASVFGFLLLTGIAFGVGMIGVVETWLQDLPDYENADLYLASEPTVVLDADGNEIASFYTQNRTTITIDQVSEYVLEGTVATEDERFYEHNGVDIVGIMRAVMVQLTGGSEGASTITQQLVRNTILSDEQFDITLERKVREAYLALKVEEIYSKDEILMMYLNTIFYGHGAYGIEAASQTYFSKSAADLTLAEAALLIGLPNAPSQYDPTVNPDLAVQRRNTVLDRMLSNGCISQEEHDAAQAAPLELNVTEMSDTGVNINAYPYFVDYVRSLLEDEFGYDQIFSGGLTVHTTIDPDAQQAAETAVTERLAVYDEPDLDAGMTIIDNETGAIVAMVGGKDYYADSNHINHATAQRQTGSAFKAFTLATAIDQGMNPDITINCGSPMEFDDGTYRVENYGNHNYGYISLARATEVSSNTGYVQVAKAVGVQNVVDMCHNLGIEDHMNAYSSLTLGTQSLSTLQMAEAYSALATGGIHRDAIAITSIENRDGETIYEAEDTSERVLDADVASTVTDILQGVVSRGTATTARLSVNQPFAGKTGTTDLPSDLWFCGYTPQYSLAVWCGHSGGSTRITVWGRQATTADLPLPMARDTLNALLEGVEREEFPEGGTPTYKDNDVWEVDGEPLENRHPETEEPETEETPTTEEPATDPTSPVTSPTPTTPPSESTTTDPNPPSDTSTTNPNPPSSTGDPSGSNDGNASVSP</sequence>